<name>A0ACC1CZI6_9NEOP</name>
<keyword evidence="2" id="KW-1185">Reference proteome</keyword>
<comment type="caution">
    <text evidence="1">The sequence shown here is derived from an EMBL/GenBank/DDBJ whole genome shotgun (WGS) entry which is preliminary data.</text>
</comment>
<accession>A0ACC1CZI6</accession>
<evidence type="ECO:0000313" key="2">
    <source>
        <dbReference type="Proteomes" id="UP000824533"/>
    </source>
</evidence>
<organism evidence="1 2">
    <name type="scientific">Dendrolimus kikuchii</name>
    <dbReference type="NCBI Taxonomy" id="765133"/>
    <lineage>
        <taxon>Eukaryota</taxon>
        <taxon>Metazoa</taxon>
        <taxon>Ecdysozoa</taxon>
        <taxon>Arthropoda</taxon>
        <taxon>Hexapoda</taxon>
        <taxon>Insecta</taxon>
        <taxon>Pterygota</taxon>
        <taxon>Neoptera</taxon>
        <taxon>Endopterygota</taxon>
        <taxon>Lepidoptera</taxon>
        <taxon>Glossata</taxon>
        <taxon>Ditrysia</taxon>
        <taxon>Bombycoidea</taxon>
        <taxon>Lasiocampidae</taxon>
        <taxon>Dendrolimus</taxon>
    </lineage>
</organism>
<dbReference type="EMBL" id="CM034399">
    <property type="protein sequence ID" value="KAJ0176542.1"/>
    <property type="molecule type" value="Genomic_DNA"/>
</dbReference>
<sequence length="1716" mass="198339">MLPVNSPRKKIRSPIIDSSVNLKTSVTCTNVPEGLFDANTAKKHFNKFGRVQRIRLLPKRHMCIIEYEQPISAERAVLNAGAFEGFMFDVTRTKARVRRKSKKEDDPDWVPDSDVEEELSAMAGAPTYRITRQKSMDVEPVVRKVKPPVKIVKQPPIRRKIVAVGERKSVAPSTSITESPVVVTISQMSMSTYEAAAELHQLRSKVSLTPDEQWRILDTRDRILRAWGGAGSRIKVGGATIGTCPDMCPEKELLHRQAEHQVMTLETVLDSDGVLEPWRAVKQYSRSSADQEMPMCYELRPAKVLMRTCAYLLHEIADTTRQVTLADWFHFMWDRLRGIRKDITQQALCCSESIRLVEMCARFHAHCAARLADLEHTQFDQKLNTDNLTKCLQTLKHMYADVGPEEKPKEAEFRGYIALLNLGDANFWWEIKQLPHNIQKAEPIIFAIQIFNALDNNNYVRFFRLVKERATYLQACILLRYFNDVRARALARVVKAYAPRGGSRFPAQDLMNALAFESVENMKSFINHYGLRFAKTDDTELFVILDRNQFIEDSDPYPIARAVTLIESRRRSTVGKVIAGGELPNVDHEHHKLYSSFNKDGKLKESALTAEDQGYNTINDSNKDVQGLKAEIQRLDQGGKTINSVKTEPKLNLFVKPEVKSSFPIKVANESKLFSFKPAIPVAPTEIIHNSPEKIFAPDVNNVFLFSKPENTSEVSSYGIKLDGKLSKSSGQNLFAPVQDLYTKNVLKQPMKNDKLNQNVFGTSLIEGAQKSQDTAKSIFGQTIVDNKNINTQNNLFSNTQNKNIFSKKDGETSSQNVFGKSIFANNKENNLFSKPDSTVKFEKGSSIFSKPSLVKDGESIKPPSNIFGTINKSPESYTSKFSVNNQIAQQSIFASNNEDKKLSPSSLFKSICNQPNGSDNTNYSIFQSKNKAQTVADNIFMSVVNVKSTVYEFNQNDEEKQAELQRINEERIKEEEQKMQEKLKKEEEKRREELRRREEIKRKEEERKKQELKRLEEKRKAEERKKQEELRKKLEEERQAELKRKAEEEERKFKAAVDKESTDLVEELTEEIRDETIIVILKEEVENLKNLMHFANNLTDDIINELGDEICISEMKAEIFRTEKVMRKWFQVWKENYIRNCKRRSMLDDTPVWLPNNTPVEEATHLRRVVENVALKNMNAFHKGYVFVGELKQIPPPEPYNIMEIIKSPLLKRMKTINYPYDKCFFWKVTLVSPGETKWLYRKINVKKWLFDAFSDKKKHDESENLIHVSKQSWNHLMDFAISVSLTNRDKLNSNDAVEGANGIVFYFTENEINKEMELISNIQEILHNGHPYQVIPVSIIMPKPQNSVFNKLETYLIDCVKNNKIKTYRIFVIDTQNVSESLNTSTKSAMKWMAKNYPQNPPIEIDYLKSICQRYLGNEIWCRFKSEKDPRINTILKDLEKLVQIYNIAVDKLTEVITDEDLFNYPSFPLEFRQFLDMTSPYPKPYEFVPSNVKNSSNILEITDAMNQLKLPKPVVRFNPINVMNMQKQIRTYSNQIGWFQDPEQVVCKVIAKLPNEFADLDMSNEDFSKHFANCNIIDFLNVIVYEKINSLKYFDKLFAIYKRSVLDTYRNADWLFEINLLKEMKHKAIEDEDEIDFFIEAKRRKIAMNSIELLMLEDKDSTMVEENIKRVDVSISKYNDCTEAMKELEMQLEEGKKKSLEFENLLKAALSEL</sequence>
<reference evidence="1 2" key="1">
    <citation type="journal article" date="2021" name="Front. Genet.">
        <title>Chromosome-Level Genome Assembly Reveals Significant Gene Expansion in the Toll and IMD Signaling Pathways of Dendrolimus kikuchii.</title>
        <authorList>
            <person name="Zhou J."/>
            <person name="Wu P."/>
            <person name="Xiong Z."/>
            <person name="Liu N."/>
            <person name="Zhao N."/>
            <person name="Ji M."/>
            <person name="Qiu Y."/>
            <person name="Yang B."/>
        </authorList>
    </citation>
    <scope>NUCLEOTIDE SEQUENCE [LARGE SCALE GENOMIC DNA]</scope>
    <source>
        <strain evidence="1">Ann1</strain>
    </source>
</reference>
<proteinExistence type="predicted"/>
<protein>
    <submittedName>
        <fullName evidence="1">Uncharacterized protein</fullName>
    </submittedName>
</protein>
<evidence type="ECO:0000313" key="1">
    <source>
        <dbReference type="EMBL" id="KAJ0176542.1"/>
    </source>
</evidence>
<dbReference type="Proteomes" id="UP000824533">
    <property type="component" value="Linkage Group LG13"/>
</dbReference>
<gene>
    <name evidence="1" type="ORF">K1T71_007721</name>
</gene>